<dbReference type="EMBL" id="ABYI02000022">
    <property type="protein sequence ID" value="EEG74061.1"/>
    <property type="molecule type" value="Genomic_DNA"/>
</dbReference>
<dbReference type="Proteomes" id="UP000004893">
    <property type="component" value="Unassembled WGS sequence"/>
</dbReference>
<keyword evidence="1" id="KW-0282">Flagellum</keyword>
<comment type="caution">
    <text evidence="1">The sequence shown here is derived from an EMBL/GenBank/DDBJ whole genome shotgun (WGS) entry which is preliminary data.</text>
</comment>
<reference evidence="1" key="2">
    <citation type="submission" date="2013-06" db="EMBL/GenBank/DDBJ databases">
        <title>Draft genome sequence of Clostridium hylemonae (DSM 15053).</title>
        <authorList>
            <person name="Sudarsanam P."/>
            <person name="Ley R."/>
            <person name="Guruge J."/>
            <person name="Turnbaugh P.J."/>
            <person name="Mahowald M."/>
            <person name="Liep D."/>
            <person name="Gordon J."/>
        </authorList>
    </citation>
    <scope>NUCLEOTIDE SEQUENCE</scope>
    <source>
        <strain evidence="1">DSM 15053</strain>
    </source>
</reference>
<name>C0C1P7_9FIRM</name>
<dbReference type="RefSeq" id="WP_006443414.1">
    <property type="nucleotide sequence ID" value="NZ_CP036524.1"/>
</dbReference>
<dbReference type="InterPro" id="IPR013367">
    <property type="entry name" value="Flagellar_put"/>
</dbReference>
<evidence type="ECO:0000313" key="2">
    <source>
        <dbReference type="Proteomes" id="UP000004893"/>
    </source>
</evidence>
<dbReference type="STRING" id="553973.CLOHYLEM_06067"/>
<proteinExistence type="predicted"/>
<gene>
    <name evidence="1" type="ORF">CLOHYLEM_06067</name>
</gene>
<reference evidence="1" key="1">
    <citation type="submission" date="2009-02" db="EMBL/GenBank/DDBJ databases">
        <authorList>
            <person name="Fulton L."/>
            <person name="Clifton S."/>
            <person name="Fulton B."/>
            <person name="Xu J."/>
            <person name="Minx P."/>
            <person name="Pepin K.H."/>
            <person name="Johnson M."/>
            <person name="Bhonagiri V."/>
            <person name="Nash W.E."/>
            <person name="Mardis E.R."/>
            <person name="Wilson R.K."/>
        </authorList>
    </citation>
    <scope>NUCLEOTIDE SEQUENCE [LARGE SCALE GENOMIC DNA]</scope>
    <source>
        <strain evidence="1">DSM 15053</strain>
    </source>
</reference>
<sequence>MEIRNLSTVRELRLQHEGYRQKEEKADFGALYDKEIQRTGLQFSKHAAMRMSERGVELTSKLAVDLKEAVDKARDKGAKDVVVIGSSSAFIVNVTNNTVVTTMNAQEMKNNIFTNIDSAVLL</sequence>
<dbReference type="Pfam" id="PF12611">
    <property type="entry name" value="Flagellar_put"/>
    <property type="match status" value="1"/>
</dbReference>
<dbReference type="eggNOG" id="ENOG5032Y5R">
    <property type="taxonomic scope" value="Bacteria"/>
</dbReference>
<keyword evidence="2" id="KW-1185">Reference proteome</keyword>
<accession>C0C1P7</accession>
<dbReference type="HOGENOM" id="CLU_145226_0_1_9"/>
<keyword evidence="1" id="KW-0966">Cell projection</keyword>
<organism evidence="1 2">
    <name type="scientific">[Clostridium] hylemonae DSM 15053</name>
    <dbReference type="NCBI Taxonomy" id="553973"/>
    <lineage>
        <taxon>Bacteria</taxon>
        <taxon>Bacillati</taxon>
        <taxon>Bacillota</taxon>
        <taxon>Clostridia</taxon>
        <taxon>Lachnospirales</taxon>
        <taxon>Lachnospiraceae</taxon>
    </lineage>
</organism>
<dbReference type="NCBIfam" id="TIGR02530">
    <property type="entry name" value="flg_new"/>
    <property type="match status" value="1"/>
</dbReference>
<evidence type="ECO:0000313" key="1">
    <source>
        <dbReference type="EMBL" id="EEG74061.1"/>
    </source>
</evidence>
<dbReference type="AlphaFoldDB" id="C0C1P7"/>
<dbReference type="OrthoDB" id="165650at2"/>
<keyword evidence="1" id="KW-0969">Cilium</keyword>
<protein>
    <submittedName>
        <fullName evidence="1">Flagellar operon protein</fullName>
    </submittedName>
</protein>